<dbReference type="InterPro" id="IPR008884">
    <property type="entry name" value="TylF_MeTrfase"/>
</dbReference>
<organism evidence="1 2">
    <name type="scientific">Pseudomonas gingeri</name>
    <dbReference type="NCBI Taxonomy" id="117681"/>
    <lineage>
        <taxon>Bacteria</taxon>
        <taxon>Pseudomonadati</taxon>
        <taxon>Pseudomonadota</taxon>
        <taxon>Gammaproteobacteria</taxon>
        <taxon>Pseudomonadales</taxon>
        <taxon>Pseudomonadaceae</taxon>
        <taxon>Pseudomonas</taxon>
    </lineage>
</organism>
<dbReference type="AlphaFoldDB" id="A0A7Y7WX63"/>
<dbReference type="GO" id="GO:0008168">
    <property type="term" value="F:methyltransferase activity"/>
    <property type="evidence" value="ECO:0007669"/>
    <property type="project" value="UniProtKB-KW"/>
</dbReference>
<dbReference type="Pfam" id="PF05711">
    <property type="entry name" value="TylF"/>
    <property type="match status" value="1"/>
</dbReference>
<sequence length="263" mass="29583">MSGLDPAQHYLAWGRGENRNYKRDPNSLYPKVEGRYASDGLSSVHNHDFMSDESYITAYARGVEAVGSDYKWFWRVHIGLWAARTAAKHNGDFVECGVNYGFLSSAIMKDLNWNNTGRTFYLLDTFSGIDDRYLSEQEKIGGVADKNRKLVEDGTYTSNIESVRANFSEWPNAKVIQGSIPDTLTHIDSTQISYLHIDLNCTIPEVAAIEFLWDRLVSGAVILLDDYAYYGYQPQKEGMDQWAAKMNIAIASLPTGQGLLIKP</sequence>
<evidence type="ECO:0000313" key="2">
    <source>
        <dbReference type="Proteomes" id="UP000522864"/>
    </source>
</evidence>
<proteinExistence type="predicted"/>
<dbReference type="GO" id="GO:0032259">
    <property type="term" value="P:methylation"/>
    <property type="evidence" value="ECO:0007669"/>
    <property type="project" value="UniProtKB-KW"/>
</dbReference>
<keyword evidence="1" id="KW-0489">Methyltransferase</keyword>
<dbReference type="Proteomes" id="UP000522864">
    <property type="component" value="Unassembled WGS sequence"/>
</dbReference>
<evidence type="ECO:0000313" key="1">
    <source>
        <dbReference type="EMBL" id="NWB89321.1"/>
    </source>
</evidence>
<dbReference type="PANTHER" id="PTHR40036">
    <property type="entry name" value="MACROCIN O-METHYLTRANSFERASE"/>
    <property type="match status" value="1"/>
</dbReference>
<dbReference type="InterPro" id="IPR029063">
    <property type="entry name" value="SAM-dependent_MTases_sf"/>
</dbReference>
<accession>A0A7Y7WX63</accession>
<gene>
    <name evidence="1" type="ORF">HX830_31110</name>
</gene>
<dbReference type="PANTHER" id="PTHR40036:SF1">
    <property type="entry name" value="MACROCIN O-METHYLTRANSFERASE"/>
    <property type="match status" value="1"/>
</dbReference>
<keyword evidence="1" id="KW-0808">Transferase</keyword>
<protein>
    <submittedName>
        <fullName evidence="1">Class I SAM-dependent methyltransferase</fullName>
    </submittedName>
</protein>
<reference evidence="1 2" key="1">
    <citation type="submission" date="2020-04" db="EMBL/GenBank/DDBJ databases">
        <title>Molecular characterization of pseudomonads from Agaricus bisporus reveal novel blotch 2 pathogens in Western Europe.</title>
        <authorList>
            <person name="Taparia T."/>
            <person name="Krijger M."/>
            <person name="Haynes E."/>
            <person name="Elpinstone J.G."/>
            <person name="Noble R."/>
            <person name="Van Der Wolf J."/>
        </authorList>
    </citation>
    <scope>NUCLEOTIDE SEQUENCE [LARGE SCALE GENOMIC DNA]</scope>
    <source>
        <strain evidence="1 2">G9001</strain>
    </source>
</reference>
<name>A0A7Y7WX63_9PSED</name>
<comment type="caution">
    <text evidence="1">The sequence shown here is derived from an EMBL/GenBank/DDBJ whole genome shotgun (WGS) entry which is preliminary data.</text>
</comment>
<dbReference type="EMBL" id="JACAQA010000044">
    <property type="protein sequence ID" value="NWB89321.1"/>
    <property type="molecule type" value="Genomic_DNA"/>
</dbReference>
<dbReference type="Gene3D" id="3.40.50.150">
    <property type="entry name" value="Vaccinia Virus protein VP39"/>
    <property type="match status" value="1"/>
</dbReference>